<feature type="region of interest" description="Disordered" evidence="2">
    <location>
        <begin position="270"/>
        <end position="307"/>
    </location>
</feature>
<evidence type="ECO:0000256" key="2">
    <source>
        <dbReference type="SAM" id="MobiDB-lite"/>
    </source>
</evidence>
<keyword evidence="4" id="KW-1185">Reference proteome</keyword>
<feature type="compositionally biased region" description="Basic and acidic residues" evidence="2">
    <location>
        <begin position="298"/>
        <end position="307"/>
    </location>
</feature>
<dbReference type="Proteomes" id="UP000295399">
    <property type="component" value="Unassembled WGS sequence"/>
</dbReference>
<proteinExistence type="predicted"/>
<dbReference type="InParanoid" id="A0A4R2PCY1"/>
<dbReference type="OrthoDB" id="8480494at2"/>
<protein>
    <submittedName>
        <fullName evidence="3">Uncharacterized protein</fullName>
    </submittedName>
</protein>
<feature type="repeat" description="TPR" evidence="1">
    <location>
        <begin position="125"/>
        <end position="158"/>
    </location>
</feature>
<name>A0A4R2PCY1_RHOSA</name>
<dbReference type="InterPro" id="IPR011990">
    <property type="entry name" value="TPR-like_helical_dom_sf"/>
</dbReference>
<keyword evidence="1" id="KW-0802">TPR repeat</keyword>
<comment type="caution">
    <text evidence="3">The sequence shown here is derived from an EMBL/GenBank/DDBJ whole genome shotgun (WGS) entry which is preliminary data.</text>
</comment>
<evidence type="ECO:0000313" key="3">
    <source>
        <dbReference type="EMBL" id="TCP32992.1"/>
    </source>
</evidence>
<reference evidence="3 4" key="1">
    <citation type="submission" date="2019-03" db="EMBL/GenBank/DDBJ databases">
        <title>Genomic Encyclopedia of Type Strains, Phase IV (KMG-IV): sequencing the most valuable type-strain genomes for metagenomic binning, comparative biology and taxonomic classification.</title>
        <authorList>
            <person name="Goeker M."/>
        </authorList>
    </citation>
    <scope>NUCLEOTIDE SEQUENCE [LARGE SCALE GENOMIC DNA]</scope>
    <source>
        <strain evidence="3 4">DSM 2132</strain>
    </source>
</reference>
<gene>
    <name evidence="3" type="ORF">EV659_10891</name>
</gene>
<sequence length="307" mass="32493">MAIWLWGPAAFASPPPDITVKRPPETRPGGPHVVEDQAGARRYQACIKAARKRPGEGLSLAESWAAEADAPAGAPDHCAAVALVGLEDFATAAARFDAATGQIRASNGLLSRLDPDSGDLKLLLSGVLSQAGNAWLMAGDADTAAERFDAALALLPDRERLARLELLVDRARAAAAAGAFDLAARALDDALALDADRLDVRLYRATARRHLGALDRAEDDVAEVIDGRPEWGPAWLEKGNIRARMGDLDGARSAWHQVLRVEQDTAAAQAARNNLDRLDPAIGVLPESPTARPSTPKAPERGAETPE</sequence>
<dbReference type="PROSITE" id="PS50005">
    <property type="entry name" value="TPR"/>
    <property type="match status" value="1"/>
</dbReference>
<dbReference type="AlphaFoldDB" id="A0A4R2PCY1"/>
<evidence type="ECO:0000256" key="1">
    <source>
        <dbReference type="PROSITE-ProRule" id="PRU00339"/>
    </source>
</evidence>
<dbReference type="SUPFAM" id="SSF48452">
    <property type="entry name" value="TPR-like"/>
    <property type="match status" value="1"/>
</dbReference>
<dbReference type="Gene3D" id="1.25.40.10">
    <property type="entry name" value="Tetratricopeptide repeat domain"/>
    <property type="match status" value="1"/>
</dbReference>
<accession>A0A4R2PCY1</accession>
<dbReference type="InterPro" id="IPR019734">
    <property type="entry name" value="TPR_rpt"/>
</dbReference>
<evidence type="ECO:0000313" key="4">
    <source>
        <dbReference type="Proteomes" id="UP000295399"/>
    </source>
</evidence>
<dbReference type="SMART" id="SM00028">
    <property type="entry name" value="TPR"/>
    <property type="match status" value="3"/>
</dbReference>
<dbReference type="EMBL" id="SLXO01000008">
    <property type="protein sequence ID" value="TCP32992.1"/>
    <property type="molecule type" value="Genomic_DNA"/>
</dbReference>
<organism evidence="3 4">
    <name type="scientific">Rhodothalassium salexigens DSM 2132</name>
    <dbReference type="NCBI Taxonomy" id="1188247"/>
    <lineage>
        <taxon>Bacteria</taxon>
        <taxon>Pseudomonadati</taxon>
        <taxon>Pseudomonadota</taxon>
        <taxon>Alphaproteobacteria</taxon>
        <taxon>Rhodothalassiales</taxon>
        <taxon>Rhodothalassiaceae</taxon>
        <taxon>Rhodothalassium</taxon>
    </lineage>
</organism>
<dbReference type="RefSeq" id="WP_132708927.1">
    <property type="nucleotide sequence ID" value="NZ_JACIGF010000008.1"/>
</dbReference>